<dbReference type="EMBL" id="FNEE01000001">
    <property type="protein sequence ID" value="SDI24159.1"/>
    <property type="molecule type" value="Genomic_DNA"/>
</dbReference>
<proteinExistence type="predicted"/>
<evidence type="ECO:0000313" key="1">
    <source>
        <dbReference type="EMBL" id="SDI24159.1"/>
    </source>
</evidence>
<dbReference type="RefSeq" id="WP_091590433.1">
    <property type="nucleotide sequence ID" value="NZ_FNEE01000001.1"/>
</dbReference>
<dbReference type="AlphaFoldDB" id="A0A1G8IYZ4"/>
<reference evidence="2" key="1">
    <citation type="submission" date="2016-10" db="EMBL/GenBank/DDBJ databases">
        <authorList>
            <person name="Varghese N."/>
            <person name="Submissions S."/>
        </authorList>
    </citation>
    <scope>NUCLEOTIDE SEQUENCE [LARGE SCALE GENOMIC DNA]</scope>
    <source>
        <strain evidence="2">CGMCC 1.11022</strain>
    </source>
</reference>
<name>A0A1G8IYZ4_9HYPH</name>
<dbReference type="Proteomes" id="UP000198894">
    <property type="component" value="Unassembled WGS sequence"/>
</dbReference>
<sequence length="78" mass="9061">MSKVSSQTKWNRANLKAIWAQQALRSALKRGLIIQEPCKECGSLDAEAHHPDYDKPMCVDWLCRLHHRHVHMKDRKTG</sequence>
<evidence type="ECO:0000313" key="2">
    <source>
        <dbReference type="Proteomes" id="UP000198894"/>
    </source>
</evidence>
<gene>
    <name evidence="1" type="ORF">SAMN05428953_101533</name>
</gene>
<accession>A0A1G8IYZ4</accession>
<protein>
    <submittedName>
        <fullName evidence="1">Uncharacterized protein</fullName>
    </submittedName>
</protein>
<keyword evidence="2" id="KW-1185">Reference proteome</keyword>
<organism evidence="1 2">
    <name type="scientific">Mesorhizobium muleiense</name>
    <dbReference type="NCBI Taxonomy" id="1004279"/>
    <lineage>
        <taxon>Bacteria</taxon>
        <taxon>Pseudomonadati</taxon>
        <taxon>Pseudomonadota</taxon>
        <taxon>Alphaproteobacteria</taxon>
        <taxon>Hyphomicrobiales</taxon>
        <taxon>Phyllobacteriaceae</taxon>
        <taxon>Mesorhizobium</taxon>
    </lineage>
</organism>